<proteinExistence type="predicted"/>
<evidence type="ECO:0000259" key="2">
    <source>
        <dbReference type="Pfam" id="PF24217"/>
    </source>
</evidence>
<dbReference type="InterPro" id="IPR055859">
    <property type="entry name" value="DUF7436"/>
</dbReference>
<reference evidence="3 5" key="2">
    <citation type="journal article" date="2012" name="BMC Genomics">
        <title>A comparative genomics perspective on the genetic content of the alkaliphilic haloarchaeon Natrialba magadii ATCC 43099T.</title>
        <authorList>
            <person name="Siddaramappa S."/>
            <person name="Challacombe J.F."/>
            <person name="Decastro R.E."/>
            <person name="Pfeiffer F."/>
            <person name="Sastre D.E."/>
            <person name="Gimenez M.I."/>
            <person name="Paggi R.A."/>
            <person name="Detter J.C."/>
            <person name="Davenport K.W."/>
            <person name="Goodwin L.A."/>
            <person name="Kyrpides N."/>
            <person name="Tapia R."/>
            <person name="Pitluck S."/>
            <person name="Lucas S."/>
            <person name="Woyke T."/>
            <person name="Maupin-Furlow J.A."/>
        </authorList>
    </citation>
    <scope>NUCLEOTIDE SEQUENCE [LARGE SCALE GENOMIC DNA]</scope>
    <source>
        <strain evidence="3">ATCC 43099</strain>
        <strain evidence="5">ATCC 43099 / DSM 3394 / CCM 3739 / CIP 104546 / IAM 13178 / JCM 8861 / NBRC 102185 / NCIMB 2190 / MS3</strain>
    </source>
</reference>
<feature type="domain" description="DUF7436" evidence="2">
    <location>
        <begin position="121"/>
        <end position="263"/>
    </location>
</feature>
<dbReference type="InterPro" id="IPR002831">
    <property type="entry name" value="Tscrpt_reg_TrmB_N"/>
</dbReference>
<reference evidence="3" key="4">
    <citation type="submission" date="2016-09" db="EMBL/GenBank/DDBJ databases">
        <authorList>
            <person name="Pfeiffer F."/>
        </authorList>
    </citation>
    <scope>NUCLEOTIDE SEQUENCE</scope>
    <source>
        <strain evidence="3">ATCC 43099</strain>
    </source>
</reference>
<sequence length="271" mass="29332">MDDDHIELLGELGLSGYEARAYLTLARHGSLTADEVASESDIPQGRIYDVLNSLVDRSLVRADDGRPRTYVHVESSEAVDRLLETRVAELEDKQSSYERTASAAADALADLSHSSDSAGEGFATSALHDQAAQDLLLERFAAADDSIRIVVDAVDIGPEWRDVFSARLADLLETGLSVRLLASDLSSATDKLGALVDAGLAVRQVERVPQQRFIVIDGVEVCLEVVNPVADEELLAVVNFRDNETARELAESFDELWSAAEPVPAIDGIDE</sequence>
<dbReference type="SUPFAM" id="SSF56024">
    <property type="entry name" value="Phospholipase D/nuclease"/>
    <property type="match status" value="1"/>
</dbReference>
<dbReference type="PATRIC" id="fig|547559.17.peg.3137"/>
<dbReference type="PaxDb" id="547559-Nmag_0689"/>
<dbReference type="STRING" id="547559.Nmag_0689"/>
<evidence type="ECO:0000313" key="5">
    <source>
        <dbReference type="Proteomes" id="UP000001879"/>
    </source>
</evidence>
<name>D3SZE0_NATMM</name>
<dbReference type="GeneID" id="8823517"/>
<evidence type="ECO:0000313" key="4">
    <source>
        <dbReference type="EMBL" id="ELY26676.1"/>
    </source>
</evidence>
<dbReference type="RefSeq" id="WP_004216439.1">
    <property type="nucleotide sequence ID" value="NC_013922.1"/>
</dbReference>
<evidence type="ECO:0000313" key="3">
    <source>
        <dbReference type="EMBL" id="ADD04274.1"/>
    </source>
</evidence>
<gene>
    <name evidence="3" type="ordered locus">Nmag_0689</name>
    <name evidence="4" type="ORF">C500_15985</name>
</gene>
<dbReference type="InterPro" id="IPR036388">
    <property type="entry name" value="WH-like_DNA-bd_sf"/>
</dbReference>
<reference evidence="5" key="1">
    <citation type="submission" date="2010-02" db="EMBL/GenBank/DDBJ databases">
        <title>Complete sequence of chromosome of Natrialba magadii ATCC 43099.</title>
        <authorList>
            <consortium name="US DOE Joint Genome Institute"/>
            <person name="Lucas S."/>
            <person name="Copeland A."/>
            <person name="Lapidus A."/>
            <person name="Cheng J.-F."/>
            <person name="Bruce D."/>
            <person name="Goodwin L."/>
            <person name="Pitluck S."/>
            <person name="Davenport K."/>
            <person name="Saunders E."/>
            <person name="Detter J.C."/>
            <person name="Han C."/>
            <person name="Tapia R."/>
            <person name="Land M."/>
            <person name="Hauser L."/>
            <person name="Kyrpides N."/>
            <person name="Mikhailova N."/>
            <person name="De Castro R.E."/>
            <person name="Maupin-Furlow J.A."/>
            <person name="Woyke T."/>
        </authorList>
    </citation>
    <scope>NUCLEOTIDE SEQUENCE [LARGE SCALE GENOMIC DNA]</scope>
    <source>
        <strain evidence="5">ATCC 43099 / DSM 3394 / CCM 3739 / CIP 104546 / IAM 13178 / JCM 8861 / NBRC 102185 / NCIMB 2190 / MS3</strain>
    </source>
</reference>
<evidence type="ECO:0000313" key="6">
    <source>
        <dbReference type="Proteomes" id="UP000011543"/>
    </source>
</evidence>
<dbReference type="SUPFAM" id="SSF46785">
    <property type="entry name" value="Winged helix' DNA-binding domain"/>
    <property type="match status" value="1"/>
</dbReference>
<dbReference type="eggNOG" id="arCOG02037">
    <property type="taxonomic scope" value="Archaea"/>
</dbReference>
<dbReference type="OrthoDB" id="202962at2157"/>
<dbReference type="EMBL" id="AOHS01000051">
    <property type="protein sequence ID" value="ELY26676.1"/>
    <property type="molecule type" value="Genomic_DNA"/>
</dbReference>
<accession>D3SZE0</accession>
<dbReference type="AlphaFoldDB" id="D3SZE0"/>
<dbReference type="HOGENOM" id="CLU_072493_0_0_2"/>
<dbReference type="EMBL" id="CP001932">
    <property type="protein sequence ID" value="ADD04274.1"/>
    <property type="molecule type" value="Genomic_DNA"/>
</dbReference>
<dbReference type="PANTHER" id="PTHR34293">
    <property type="entry name" value="HTH-TYPE TRANSCRIPTIONAL REGULATOR TRMBL2"/>
    <property type="match status" value="1"/>
</dbReference>
<dbReference type="Proteomes" id="UP000001879">
    <property type="component" value="Chromosome"/>
</dbReference>
<reference evidence="4 6" key="3">
    <citation type="journal article" date="2014" name="PLoS Genet.">
        <title>Phylogenetically driven sequencing of extremely halophilic archaea reveals strategies for static and dynamic osmo-response.</title>
        <authorList>
            <person name="Becker E.A."/>
            <person name="Seitzer P.M."/>
            <person name="Tritt A."/>
            <person name="Larsen D."/>
            <person name="Krusor M."/>
            <person name="Yao A.I."/>
            <person name="Wu D."/>
            <person name="Madern D."/>
            <person name="Eisen J.A."/>
            <person name="Darling A.E."/>
            <person name="Facciotti M.T."/>
        </authorList>
    </citation>
    <scope>NUCLEOTIDE SEQUENCE [LARGE SCALE GENOMIC DNA]</scope>
    <source>
        <strain evidence="6">ATCC 43099 / DSM 3394 / CCM 3739 / CIP 104546 / IAM 13178 / JCM 8861 / NBRC 102185 / NCIMB 2190 / MS3</strain>
        <strain evidence="4">MS-3</strain>
    </source>
</reference>
<dbReference type="KEGG" id="nmg:Nmag_0689"/>
<dbReference type="InterPro" id="IPR051797">
    <property type="entry name" value="TrmB-like"/>
</dbReference>
<dbReference type="Proteomes" id="UP000011543">
    <property type="component" value="Unassembled WGS sequence"/>
</dbReference>
<protein>
    <submittedName>
        <fullName evidence="3">TrmB family transcription regulator</fullName>
    </submittedName>
    <submittedName>
        <fullName evidence="4">TrmB family transcriptional regulator</fullName>
    </submittedName>
</protein>
<keyword evidence="5" id="KW-1185">Reference proteome</keyword>
<dbReference type="Pfam" id="PF24217">
    <property type="entry name" value="DUF7436"/>
    <property type="match status" value="1"/>
</dbReference>
<dbReference type="Gene3D" id="3.30.870.10">
    <property type="entry name" value="Endonuclease Chain A"/>
    <property type="match status" value="1"/>
</dbReference>
<dbReference type="PANTHER" id="PTHR34293:SF1">
    <property type="entry name" value="HTH-TYPE TRANSCRIPTIONAL REGULATOR TRMBL2"/>
    <property type="match status" value="1"/>
</dbReference>
<dbReference type="Pfam" id="PF01978">
    <property type="entry name" value="TrmB"/>
    <property type="match status" value="1"/>
</dbReference>
<dbReference type="InterPro" id="IPR036390">
    <property type="entry name" value="WH_DNA-bd_sf"/>
</dbReference>
<dbReference type="Gene3D" id="1.10.10.10">
    <property type="entry name" value="Winged helix-like DNA-binding domain superfamily/Winged helix DNA-binding domain"/>
    <property type="match status" value="1"/>
</dbReference>
<feature type="domain" description="Transcription regulator TrmB N-terminal" evidence="1">
    <location>
        <begin position="11"/>
        <end position="74"/>
    </location>
</feature>
<evidence type="ECO:0000259" key="1">
    <source>
        <dbReference type="Pfam" id="PF01978"/>
    </source>
</evidence>
<organism evidence="3 5">
    <name type="scientific">Natrialba magadii (strain ATCC 43099 / DSM 3394 / CCM 3739 / CIP 104546 / IAM 13178 / JCM 8861 / NBRC 102185 / NCIMB 2190 / MS3)</name>
    <name type="common">Natronobacterium magadii</name>
    <dbReference type="NCBI Taxonomy" id="547559"/>
    <lineage>
        <taxon>Archaea</taxon>
        <taxon>Methanobacteriati</taxon>
        <taxon>Methanobacteriota</taxon>
        <taxon>Stenosarchaea group</taxon>
        <taxon>Halobacteria</taxon>
        <taxon>Halobacteriales</taxon>
        <taxon>Natrialbaceae</taxon>
        <taxon>Natrialba</taxon>
    </lineage>
</organism>